<keyword evidence="1" id="KW-0949">S-adenosyl-L-methionine</keyword>
<protein>
    <recommendedName>
        <fullName evidence="1">Ribosomal RNA large subunit methyltransferase J</fullName>
        <ecNumber evidence="1">2.1.1.266</ecNumber>
    </recommendedName>
    <alternativeName>
        <fullName evidence="1">23S rRNA (adenine(2030)-N6)-methyltransferase</fullName>
    </alternativeName>
    <alternativeName>
        <fullName evidence="1">23S rRNA m6A2030 methyltransferase</fullName>
    </alternativeName>
</protein>
<feature type="site" description="Interaction with substrate rRNA" evidence="1">
    <location>
        <position position="4"/>
    </location>
</feature>
<keyword evidence="1" id="KW-0698">rRNA processing</keyword>
<keyword evidence="1 2" id="KW-0808">Transferase</keyword>
<dbReference type="Gene3D" id="3.40.50.150">
    <property type="entry name" value="Vaccinia Virus protein VP39"/>
    <property type="match status" value="1"/>
</dbReference>
<keyword evidence="1 2" id="KW-0489">Methyltransferase</keyword>
<dbReference type="GO" id="GO:0003723">
    <property type="term" value="F:RNA binding"/>
    <property type="evidence" value="ECO:0007669"/>
    <property type="project" value="UniProtKB-UniRule"/>
</dbReference>
<dbReference type="AlphaFoldDB" id="A0A3N7HR89"/>
<feature type="binding site" evidence="1">
    <location>
        <position position="42"/>
    </location>
    <ligand>
        <name>S-adenosyl-L-methionine</name>
        <dbReference type="ChEBI" id="CHEBI:59789"/>
    </ligand>
</feature>
<dbReference type="EMBL" id="QUSW01000003">
    <property type="protein sequence ID" value="RQP24233.1"/>
    <property type="molecule type" value="Genomic_DNA"/>
</dbReference>
<dbReference type="OrthoDB" id="9791274at2"/>
<dbReference type="InterPro" id="IPR007473">
    <property type="entry name" value="RlmJ"/>
</dbReference>
<dbReference type="EC" id="2.1.1.266" evidence="1"/>
<evidence type="ECO:0000313" key="2">
    <source>
        <dbReference type="EMBL" id="RQP24233.1"/>
    </source>
</evidence>
<sequence>MLAYRHAFHAGNHADVLKHTMLGMVLRYMNQKDKPYRLVDTHAGAGGYSLEGRYAQKKGEFEQGIGRLWERDDLPEAVANYVDAVRSFNPGGALEQYPGSPAFAQMLLREQDQARFYELHPTDYRILEAYLGKTKHMQVMNADGFEGLKSQVPPSTRRALVLMDPSYEGTADYGKVIASLRDALTRFAEGVYMVWYPQVQKVEAAQLPRRLEALAPKGWLHARLTVQEPDSQGFGLAGSGVFILNPPYTLHDELLTVLPYLVDVLGQYDEAEYLLEQRAS</sequence>
<dbReference type="RefSeq" id="WP_124540731.1">
    <property type="nucleotide sequence ID" value="NZ_QUSW01000003.1"/>
</dbReference>
<keyword evidence="1" id="KW-0694">RNA-binding</keyword>
<feature type="binding site" evidence="1">
    <location>
        <position position="100"/>
    </location>
    <ligand>
        <name>S-adenosyl-L-methionine</name>
        <dbReference type="ChEBI" id="CHEBI:59789"/>
    </ligand>
</feature>
<dbReference type="SUPFAM" id="SSF53335">
    <property type="entry name" value="S-adenosyl-L-methionine-dependent methyltransferases"/>
    <property type="match status" value="1"/>
</dbReference>
<dbReference type="PANTHER" id="PTHR37426">
    <property type="entry name" value="RIBOSOMAL RNA LARGE SUBUNIT METHYLTRANSFERASE J"/>
    <property type="match status" value="1"/>
</dbReference>
<feature type="binding site" evidence="1">
    <location>
        <position position="19"/>
    </location>
    <ligand>
        <name>S-adenosyl-L-methionine</name>
        <dbReference type="ChEBI" id="CHEBI:59789"/>
    </ligand>
</feature>
<dbReference type="GO" id="GO:0070475">
    <property type="term" value="P:rRNA base methylation"/>
    <property type="evidence" value="ECO:0007669"/>
    <property type="project" value="UniProtKB-UniRule"/>
</dbReference>
<dbReference type="PANTHER" id="PTHR37426:SF1">
    <property type="entry name" value="RIBOSOMAL RNA LARGE SUBUNIT METHYLTRANSFERASE J"/>
    <property type="match status" value="1"/>
</dbReference>
<feature type="binding site" evidence="1">
    <location>
        <position position="118"/>
    </location>
    <ligand>
        <name>S-adenosyl-L-methionine</name>
        <dbReference type="ChEBI" id="CHEBI:59789"/>
    </ligand>
</feature>
<comment type="caution">
    <text evidence="2">The sequence shown here is derived from an EMBL/GenBank/DDBJ whole genome shotgun (WGS) entry which is preliminary data.</text>
</comment>
<feature type="binding site" evidence="1">
    <location>
        <begin position="143"/>
        <end position="144"/>
    </location>
    <ligand>
        <name>S-adenosyl-L-methionine</name>
        <dbReference type="ChEBI" id="CHEBI:59789"/>
    </ligand>
</feature>
<dbReference type="HAMAP" id="MF_00934">
    <property type="entry name" value="23SrRNA_methyltr_J"/>
    <property type="match status" value="1"/>
</dbReference>
<dbReference type="Pfam" id="PF04378">
    <property type="entry name" value="RsmJ"/>
    <property type="match status" value="1"/>
</dbReference>
<evidence type="ECO:0000313" key="3">
    <source>
        <dbReference type="Proteomes" id="UP000267464"/>
    </source>
</evidence>
<dbReference type="Proteomes" id="UP000267464">
    <property type="component" value="Unassembled WGS sequence"/>
</dbReference>
<name>A0A3N7HR89_9BURK</name>
<reference evidence="2 3" key="2">
    <citation type="submission" date="2018-12" db="EMBL/GenBank/DDBJ databases">
        <title>Rhizobacter gummiphilus sp. nov., a rubber-degrading bacterium isolated from the soil of a botanical garden in Japan.</title>
        <authorList>
            <person name="Shunsuke S.S."/>
        </authorList>
    </citation>
    <scope>NUCLEOTIDE SEQUENCE [LARGE SCALE GENOMIC DNA]</scope>
    <source>
        <strain evidence="2 3">S-16</strain>
    </source>
</reference>
<dbReference type="InterPro" id="IPR029063">
    <property type="entry name" value="SAM-dependent_MTases_sf"/>
</dbReference>
<organism evidence="2 3">
    <name type="scientific">Piscinibacter terrae</name>
    <dbReference type="NCBI Taxonomy" id="2496871"/>
    <lineage>
        <taxon>Bacteria</taxon>
        <taxon>Pseudomonadati</taxon>
        <taxon>Pseudomonadota</taxon>
        <taxon>Betaproteobacteria</taxon>
        <taxon>Burkholderiales</taxon>
        <taxon>Sphaerotilaceae</taxon>
        <taxon>Piscinibacter</taxon>
    </lineage>
</organism>
<reference evidence="2 3" key="1">
    <citation type="submission" date="2018-08" db="EMBL/GenBank/DDBJ databases">
        <authorList>
            <person name="Khan S.A."/>
            <person name="Jeon C.O."/>
            <person name="Chun B.H."/>
            <person name="Jeong S.E."/>
        </authorList>
    </citation>
    <scope>NUCLEOTIDE SEQUENCE [LARGE SCALE GENOMIC DNA]</scope>
    <source>
        <strain evidence="2 3">S-16</strain>
    </source>
</reference>
<comment type="subunit">
    <text evidence="1">Monomer.</text>
</comment>
<keyword evidence="3" id="KW-1185">Reference proteome</keyword>
<accession>A0A3N7HR89</accession>
<evidence type="ECO:0000256" key="1">
    <source>
        <dbReference type="HAMAP-Rule" id="MF_00934"/>
    </source>
</evidence>
<feature type="binding site" evidence="1">
    <location>
        <position position="164"/>
    </location>
    <ligand>
        <name>S-adenosyl-L-methionine</name>
        <dbReference type="ChEBI" id="CHEBI:59789"/>
    </ligand>
</feature>
<dbReference type="GO" id="GO:0005829">
    <property type="term" value="C:cytosol"/>
    <property type="evidence" value="ECO:0007669"/>
    <property type="project" value="TreeGrafter"/>
</dbReference>
<comment type="function">
    <text evidence="1">Specifically methylates the adenine in position 2030 of 23S rRNA.</text>
</comment>
<feature type="active site" description="Proton acceptor" evidence="1">
    <location>
        <position position="164"/>
    </location>
</feature>
<gene>
    <name evidence="1" type="primary">rlmJ</name>
    <name evidence="2" type="ORF">DZC73_13020</name>
</gene>
<proteinExistence type="inferred from homology"/>
<comment type="catalytic activity">
    <reaction evidence="1">
        <text>adenosine(2030) in 23S rRNA + S-adenosyl-L-methionine = N(6)-methyladenosine(2030) in 23S rRNA + S-adenosyl-L-homocysteine + H(+)</text>
        <dbReference type="Rhea" id="RHEA:43736"/>
        <dbReference type="Rhea" id="RHEA-COMP:10668"/>
        <dbReference type="Rhea" id="RHEA-COMP:10669"/>
        <dbReference type="ChEBI" id="CHEBI:15378"/>
        <dbReference type="ChEBI" id="CHEBI:57856"/>
        <dbReference type="ChEBI" id="CHEBI:59789"/>
        <dbReference type="ChEBI" id="CHEBI:74411"/>
        <dbReference type="ChEBI" id="CHEBI:74449"/>
        <dbReference type="EC" id="2.1.1.266"/>
    </reaction>
</comment>
<dbReference type="GO" id="GO:0036307">
    <property type="term" value="F:23S rRNA (adenine(2030)-N(6))-methyltransferase activity"/>
    <property type="evidence" value="ECO:0007669"/>
    <property type="project" value="UniProtKB-UniRule"/>
</dbReference>
<comment type="similarity">
    <text evidence="1">Belongs to the RlmJ family.</text>
</comment>